<keyword evidence="2" id="KW-1185">Reference proteome</keyword>
<accession>A0A084AJP2</accession>
<proteinExistence type="predicted"/>
<name>A0A084AJP2_STACB</name>
<dbReference type="OrthoDB" id="5275938at2759"/>
<dbReference type="Gene3D" id="3.30.710.10">
    <property type="entry name" value="Potassium Channel Kv1.1, Chain A"/>
    <property type="match status" value="1"/>
</dbReference>
<dbReference type="HOGENOM" id="CLU_742218_0_0_1"/>
<evidence type="ECO:0000313" key="1">
    <source>
        <dbReference type="EMBL" id="KEY65521.1"/>
    </source>
</evidence>
<evidence type="ECO:0000313" key="2">
    <source>
        <dbReference type="Proteomes" id="UP000028045"/>
    </source>
</evidence>
<protein>
    <recommendedName>
        <fullName evidence="3">BTB domain-containing protein</fullName>
    </recommendedName>
</protein>
<dbReference type="EMBL" id="KL648700">
    <property type="protein sequence ID" value="KEY65521.1"/>
    <property type="molecule type" value="Genomic_DNA"/>
</dbReference>
<dbReference type="AlphaFoldDB" id="A0A084AJP2"/>
<organism evidence="1 2">
    <name type="scientific">Stachybotrys chartarum (strain CBS 109288 / IBT 7711)</name>
    <name type="common">Toxic black mold</name>
    <name type="synonym">Stilbospora chartarum</name>
    <dbReference type="NCBI Taxonomy" id="1280523"/>
    <lineage>
        <taxon>Eukaryota</taxon>
        <taxon>Fungi</taxon>
        <taxon>Dikarya</taxon>
        <taxon>Ascomycota</taxon>
        <taxon>Pezizomycotina</taxon>
        <taxon>Sordariomycetes</taxon>
        <taxon>Hypocreomycetidae</taxon>
        <taxon>Hypocreales</taxon>
        <taxon>Stachybotryaceae</taxon>
        <taxon>Stachybotrys</taxon>
    </lineage>
</organism>
<evidence type="ECO:0008006" key="3">
    <source>
        <dbReference type="Google" id="ProtNLM"/>
    </source>
</evidence>
<reference evidence="1 2" key="1">
    <citation type="journal article" date="2014" name="BMC Genomics">
        <title>Comparative genome sequencing reveals chemotype-specific gene clusters in the toxigenic black mold Stachybotrys.</title>
        <authorList>
            <person name="Semeiks J."/>
            <person name="Borek D."/>
            <person name="Otwinowski Z."/>
            <person name="Grishin N.V."/>
        </authorList>
    </citation>
    <scope>NUCLEOTIDE SEQUENCE [LARGE SCALE GENOMIC DNA]</scope>
    <source>
        <strain evidence="2">CBS 109288 / IBT 7711</strain>
    </source>
</reference>
<sequence length="373" mass="41720">MLEAQKVPQPKAVGNATTQTAQALESADESMADITRPRAERLTELVRRVSSTIEFCEFRADATIIASSSKRNDESKSAEIYACKVSSASLYNTSKYWKVMLGGHFAEAQPGQSIILDMTEDKFEALEIFLNIIHLHFDKVPCSLSVENFAELAKLADKYLSVALLRPWVNVWAKPILGTEFNAADSVHLLWISFIFGLEDIFDSLCVELCQVGAKLTEPVPPGVEDILEGRKQDMLNCMLSKYYEPVNFLTSLVEQNLEISVSKRELTHVCRNNDLDCVMAQLGSIIGPLMAHDLWPMKEAKDITTSPEVFLQSLIAIRPLPSCIYSYLEEIMEDVRCGQQTSGLQLVCGMTHEHLKTWPAWKTPPGLKNSSR</sequence>
<gene>
    <name evidence="1" type="ORF">S7711_08755</name>
</gene>
<dbReference type="InterPro" id="IPR011333">
    <property type="entry name" value="SKP1/BTB/POZ_sf"/>
</dbReference>
<dbReference type="Proteomes" id="UP000028045">
    <property type="component" value="Unassembled WGS sequence"/>
</dbReference>